<name>A0AAJ0F6D8_9PEZI</name>
<evidence type="ECO:0000313" key="5">
    <source>
        <dbReference type="Proteomes" id="UP001239445"/>
    </source>
</evidence>
<dbReference type="Pfam" id="PF05368">
    <property type="entry name" value="NmrA"/>
    <property type="match status" value="1"/>
</dbReference>
<dbReference type="InterPro" id="IPR036291">
    <property type="entry name" value="NAD(P)-bd_dom_sf"/>
</dbReference>
<feature type="domain" description="NmrA-like" evidence="3">
    <location>
        <begin position="4"/>
        <end position="236"/>
    </location>
</feature>
<dbReference type="Gene3D" id="3.90.25.10">
    <property type="entry name" value="UDP-galactose 4-epimerase, domain 1"/>
    <property type="match status" value="1"/>
</dbReference>
<evidence type="ECO:0000256" key="1">
    <source>
        <dbReference type="ARBA" id="ARBA00022857"/>
    </source>
</evidence>
<dbReference type="InterPro" id="IPR045312">
    <property type="entry name" value="PCBER-like"/>
</dbReference>
<dbReference type="AlphaFoldDB" id="A0AAJ0F6D8"/>
<dbReference type="GO" id="GO:0016491">
    <property type="term" value="F:oxidoreductase activity"/>
    <property type="evidence" value="ECO:0007669"/>
    <property type="project" value="UniProtKB-KW"/>
</dbReference>
<dbReference type="SUPFAM" id="SSF51735">
    <property type="entry name" value="NAD(P)-binding Rossmann-fold domains"/>
    <property type="match status" value="1"/>
</dbReference>
<protein>
    <submittedName>
        <fullName evidence="4">NAD(P)-binding protein</fullName>
    </submittedName>
</protein>
<dbReference type="PANTHER" id="PTHR47706:SF6">
    <property type="entry name" value="NMRA-LIKE FAMILY PROTEIN (AFU_ORTHOLOGUE AFUA_6G00280)"/>
    <property type="match status" value="1"/>
</dbReference>
<keyword evidence="5" id="KW-1185">Reference proteome</keyword>
<dbReference type="Gene3D" id="3.40.50.720">
    <property type="entry name" value="NAD(P)-binding Rossmann-like Domain"/>
    <property type="match status" value="1"/>
</dbReference>
<organism evidence="4 5">
    <name type="scientific">Echria macrotheca</name>
    <dbReference type="NCBI Taxonomy" id="438768"/>
    <lineage>
        <taxon>Eukaryota</taxon>
        <taxon>Fungi</taxon>
        <taxon>Dikarya</taxon>
        <taxon>Ascomycota</taxon>
        <taxon>Pezizomycotina</taxon>
        <taxon>Sordariomycetes</taxon>
        <taxon>Sordariomycetidae</taxon>
        <taxon>Sordariales</taxon>
        <taxon>Schizotheciaceae</taxon>
        <taxon>Echria</taxon>
    </lineage>
</organism>
<keyword evidence="2" id="KW-0560">Oxidoreductase</keyword>
<evidence type="ECO:0000313" key="4">
    <source>
        <dbReference type="EMBL" id="KAK1750044.1"/>
    </source>
</evidence>
<dbReference type="CDD" id="cd05259">
    <property type="entry name" value="PCBER_SDR_a"/>
    <property type="match status" value="1"/>
</dbReference>
<accession>A0AAJ0F6D8</accession>
<gene>
    <name evidence="4" type="ORF">QBC47DRAFT_394519</name>
</gene>
<dbReference type="Proteomes" id="UP001239445">
    <property type="component" value="Unassembled WGS sequence"/>
</dbReference>
<dbReference type="InterPro" id="IPR008030">
    <property type="entry name" value="NmrA-like"/>
</dbReference>
<reference evidence="4" key="1">
    <citation type="submission" date="2023-06" db="EMBL/GenBank/DDBJ databases">
        <title>Genome-scale phylogeny and comparative genomics of the fungal order Sordariales.</title>
        <authorList>
            <consortium name="Lawrence Berkeley National Laboratory"/>
            <person name="Hensen N."/>
            <person name="Bonometti L."/>
            <person name="Westerberg I."/>
            <person name="Brannstrom I.O."/>
            <person name="Guillou S."/>
            <person name="Cros-Aarteil S."/>
            <person name="Calhoun S."/>
            <person name="Haridas S."/>
            <person name="Kuo A."/>
            <person name="Mondo S."/>
            <person name="Pangilinan J."/>
            <person name="Riley R."/>
            <person name="Labutti K."/>
            <person name="Andreopoulos B."/>
            <person name="Lipzen A."/>
            <person name="Chen C."/>
            <person name="Yanf M."/>
            <person name="Daum C."/>
            <person name="Ng V."/>
            <person name="Clum A."/>
            <person name="Steindorff A."/>
            <person name="Ohm R."/>
            <person name="Martin F."/>
            <person name="Silar P."/>
            <person name="Natvig D."/>
            <person name="Lalanne C."/>
            <person name="Gautier V."/>
            <person name="Ament-Velasquez S.L."/>
            <person name="Kruys A."/>
            <person name="Hutchinson M.I."/>
            <person name="Powell A.J."/>
            <person name="Barry K."/>
            <person name="Miller A.N."/>
            <person name="Grigoriev I.V."/>
            <person name="Debuchy R."/>
            <person name="Gladieux P."/>
            <person name="Thoren M.H."/>
            <person name="Johannesson H."/>
        </authorList>
    </citation>
    <scope>NUCLEOTIDE SEQUENCE</scope>
    <source>
        <strain evidence="4">PSN4</strain>
    </source>
</reference>
<evidence type="ECO:0000259" key="3">
    <source>
        <dbReference type="Pfam" id="PF05368"/>
    </source>
</evidence>
<evidence type="ECO:0000256" key="2">
    <source>
        <dbReference type="ARBA" id="ARBA00023002"/>
    </source>
</evidence>
<proteinExistence type="predicted"/>
<keyword evidence="1" id="KW-0521">NADP</keyword>
<comment type="caution">
    <text evidence="4">The sequence shown here is derived from an EMBL/GenBank/DDBJ whole genome shotgun (WGS) entry which is preliminary data.</text>
</comment>
<dbReference type="EMBL" id="MU839849">
    <property type="protein sequence ID" value="KAK1750044.1"/>
    <property type="molecule type" value="Genomic_DNA"/>
</dbReference>
<sequence length="308" mass="34222">MSSSSVLIVGAGELGTAVISALLNHPQRDGGRIGVLRRAETIESTDPAKQAENTRLTSLGVQLEGGDFVSSPVTALASVFQKYDVVIQCGGFGLPAGTQLRVTDAVLQARVKRYFPWQFGLDYPAIGEGSKQELFDEMLQVRRRLADQNQTAWTIMSTGLFMSFLFLPEFGVVDLENRVVRALGSWENQVTVTTPENIGTMVSEAVYVPEDTLNRVIYVAGETTSYQNLADTLESCYSGEFQKELWDLETLSLQLERKPEDGMIKYRNVFGAGLGTAWDEKKTLNYERGIHLTKLQAYINQHLQSHRD</sequence>
<dbReference type="PANTHER" id="PTHR47706">
    <property type="entry name" value="NMRA-LIKE FAMILY PROTEIN"/>
    <property type="match status" value="1"/>
</dbReference>
<dbReference type="InterPro" id="IPR051609">
    <property type="entry name" value="NmrA/Isoflavone_reductase-like"/>
</dbReference>